<evidence type="ECO:0000313" key="3">
    <source>
        <dbReference type="Proteomes" id="UP000182089"/>
    </source>
</evidence>
<keyword evidence="1" id="KW-1133">Transmembrane helix</keyword>
<keyword evidence="1" id="KW-0472">Membrane</keyword>
<sequence>MLSKRNYLELVALFVVLVLAAFKIPLFKWLFAYDGFIGYTFLNLLIIVMLIDIVTMIYWRQD</sequence>
<comment type="caution">
    <text evidence="2">The sequence shown here is derived from an EMBL/GenBank/DDBJ whole genome shotgun (WGS) entry which is preliminary data.</text>
</comment>
<accession>A0ABY1ACY3</accession>
<name>A0ABY1ACY3_9LACO</name>
<proteinExistence type="predicted"/>
<gene>
    <name evidence="2" type="ORF">SAMN05216431_11138</name>
</gene>
<reference evidence="2 3" key="1">
    <citation type="submission" date="2016-10" db="EMBL/GenBank/DDBJ databases">
        <authorList>
            <person name="Varghese N."/>
            <person name="Submissions S."/>
        </authorList>
    </citation>
    <scope>NUCLEOTIDE SEQUENCE [LARGE SCALE GENOMIC DNA]</scope>
    <source>
        <strain evidence="2 3">WC1T17</strain>
    </source>
</reference>
<evidence type="ECO:0000313" key="2">
    <source>
        <dbReference type="EMBL" id="SEM87114.1"/>
    </source>
</evidence>
<dbReference type="EMBL" id="FOCC01000011">
    <property type="protein sequence ID" value="SEM87114.1"/>
    <property type="molecule type" value="Genomic_DNA"/>
</dbReference>
<protein>
    <submittedName>
        <fullName evidence="2">Uncharacterized protein</fullName>
    </submittedName>
</protein>
<evidence type="ECO:0000256" key="1">
    <source>
        <dbReference type="SAM" id="Phobius"/>
    </source>
</evidence>
<feature type="transmembrane region" description="Helical" evidence="1">
    <location>
        <begin position="7"/>
        <end position="30"/>
    </location>
</feature>
<organism evidence="2 3">
    <name type="scientific">Ligilactobacillus ruminis</name>
    <dbReference type="NCBI Taxonomy" id="1623"/>
    <lineage>
        <taxon>Bacteria</taxon>
        <taxon>Bacillati</taxon>
        <taxon>Bacillota</taxon>
        <taxon>Bacilli</taxon>
        <taxon>Lactobacillales</taxon>
        <taxon>Lactobacillaceae</taxon>
        <taxon>Ligilactobacillus</taxon>
    </lineage>
</organism>
<dbReference type="Proteomes" id="UP000182089">
    <property type="component" value="Unassembled WGS sequence"/>
</dbReference>
<keyword evidence="1" id="KW-0812">Transmembrane</keyword>
<feature type="transmembrane region" description="Helical" evidence="1">
    <location>
        <begin position="36"/>
        <end position="59"/>
    </location>
</feature>